<keyword evidence="3" id="KW-1185">Reference proteome</keyword>
<name>D2VRC3_NAEGR</name>
<dbReference type="KEGG" id="ngr:NAEGRDRAFT_71535"/>
<evidence type="ECO:0000256" key="1">
    <source>
        <dbReference type="SAM" id="MobiDB-lite"/>
    </source>
</evidence>
<organism evidence="3">
    <name type="scientific">Naegleria gruberi</name>
    <name type="common">Amoeba</name>
    <dbReference type="NCBI Taxonomy" id="5762"/>
    <lineage>
        <taxon>Eukaryota</taxon>
        <taxon>Discoba</taxon>
        <taxon>Heterolobosea</taxon>
        <taxon>Tetramitia</taxon>
        <taxon>Eutetramitia</taxon>
        <taxon>Vahlkampfiidae</taxon>
        <taxon>Naegleria</taxon>
    </lineage>
</organism>
<proteinExistence type="predicted"/>
<protein>
    <submittedName>
        <fullName evidence="2">Predicted protein</fullName>
    </submittedName>
</protein>
<dbReference type="GeneID" id="8854917"/>
<reference evidence="2 3" key="1">
    <citation type="journal article" date="2010" name="Cell">
        <title>The genome of Naegleria gruberi illuminates early eukaryotic versatility.</title>
        <authorList>
            <person name="Fritz-Laylin L.K."/>
            <person name="Prochnik S.E."/>
            <person name="Ginger M.L."/>
            <person name="Dacks J.B."/>
            <person name="Carpenter M.L."/>
            <person name="Field M.C."/>
            <person name="Kuo A."/>
            <person name="Paredez A."/>
            <person name="Chapman J."/>
            <person name="Pham J."/>
            <person name="Shu S."/>
            <person name="Neupane R."/>
            <person name="Cipriano M."/>
            <person name="Mancuso J."/>
            <person name="Tu H."/>
            <person name="Salamov A."/>
            <person name="Lindquist E."/>
            <person name="Shapiro H."/>
            <person name="Lucas S."/>
            <person name="Grigoriev I.V."/>
            <person name="Cande W.Z."/>
            <person name="Fulton C."/>
            <person name="Rokhsar D.S."/>
            <person name="Dawson S.C."/>
        </authorList>
    </citation>
    <scope>NUCLEOTIDE SEQUENCE [LARGE SCALE GENOMIC DNA]</scope>
    <source>
        <strain evidence="2 3">NEG-M</strain>
    </source>
</reference>
<gene>
    <name evidence="2" type="ORF">NAEGRDRAFT_71535</name>
</gene>
<dbReference type="EMBL" id="GG738891">
    <property type="protein sequence ID" value="EFC40582.1"/>
    <property type="molecule type" value="Genomic_DNA"/>
</dbReference>
<feature type="region of interest" description="Disordered" evidence="1">
    <location>
        <begin position="62"/>
        <end position="162"/>
    </location>
</feature>
<dbReference type="AlphaFoldDB" id="D2VRC3"/>
<feature type="compositionally biased region" description="Polar residues" evidence="1">
    <location>
        <begin position="81"/>
        <end position="105"/>
    </location>
</feature>
<dbReference type="RefSeq" id="XP_002673326.1">
    <property type="nucleotide sequence ID" value="XM_002673280.1"/>
</dbReference>
<evidence type="ECO:0000313" key="3">
    <source>
        <dbReference type="Proteomes" id="UP000006671"/>
    </source>
</evidence>
<sequence length="162" mass="18617">MNRKLVKQFAKLNGNYHHQHSLMMKNSRQSFCLCVLCMKENPKLSSKDQPIKQTLKDPLQMAMQQQREVLEEKSDEIAQSVMKNFQPITTNESENQRGPSNNEYSPESKYKLDDDGIDRNLDGMGRILNSQQGKVAEKTIPLKVDKSREDFPPTQNPPTPEP</sequence>
<dbReference type="Proteomes" id="UP000006671">
    <property type="component" value="Unassembled WGS sequence"/>
</dbReference>
<evidence type="ECO:0000313" key="2">
    <source>
        <dbReference type="EMBL" id="EFC40582.1"/>
    </source>
</evidence>
<dbReference type="VEuPathDB" id="AmoebaDB:NAEGRDRAFT_71535"/>
<accession>D2VRC3</accession>
<dbReference type="InParanoid" id="D2VRC3"/>
<feature type="compositionally biased region" description="Basic and acidic residues" evidence="1">
    <location>
        <begin position="106"/>
        <end position="121"/>
    </location>
</feature>